<dbReference type="NCBIfam" id="NF047352">
    <property type="entry name" value="P_loop_sacsin"/>
    <property type="match status" value="1"/>
</dbReference>
<feature type="region of interest" description="Disordered" evidence="1">
    <location>
        <begin position="908"/>
        <end position="956"/>
    </location>
</feature>
<evidence type="ECO:0000256" key="1">
    <source>
        <dbReference type="SAM" id="MobiDB-lite"/>
    </source>
</evidence>
<dbReference type="EMBL" id="MU825898">
    <property type="protein sequence ID" value="KAJ7383488.1"/>
    <property type="molecule type" value="Genomic_DNA"/>
</dbReference>
<reference evidence="3" key="1">
    <citation type="submission" date="2023-01" db="EMBL/GenBank/DDBJ databases">
        <title>Genome assembly of the deep-sea coral Lophelia pertusa.</title>
        <authorList>
            <person name="Herrera S."/>
            <person name="Cordes E."/>
        </authorList>
    </citation>
    <scope>NUCLEOTIDE SEQUENCE</scope>
    <source>
        <strain evidence="3">USNM1676648</strain>
        <tissue evidence="3">Polyp</tissue>
    </source>
</reference>
<sequence>MSTFVSPQLPSSPTSAMFMGPSLPPLSPPPVPRLEATGLSHGIQMTPPQITGASTGSAQARQLLSLREIMQQQAQEGKLASGGLPSPYPRLGYDRLLQDVDTPNTARRNVFSSPAELKDARVREIGTPGPFEKSINQAQHEMGTITGKTRPVRNVSFQEVNRAAENIITSMSEEGRFVCLEVVKARLCKEFGRSCLGAMGFKRDYKDIPALNELSLLQAKVSLFIHAYVMSTSIATLYELNQSLADLGSKSDFEDLKLGPLLQQPVVYDMFKAPPSLSSLPHITTIQILKHLERYMTKEDLWRTKVVLTNFMEYLREEYDCDTPYELGVRIQSIGLAISVIKKSKHCESERWKAAREQVLVDMDEDMQRHLRKIKRDLLGQELGDLRSCVNKFLDTSPVDALNAVFNCCLDMFDGKLQKQITKFLATITGDSFGRSLFQLALYMSCTHLLGAALEELVTSEVETRTANCVAKSRATESRPVPPTEGAIVQEVKEWLTNADNVDLARLAIIEGNVVNKFPEFKGFEEFGYGSFLSFLTKHKELLEAIAQVGGMAQSGRAGTKLGHQVSLNSVLDFISQCGAQASPEIIEMNLCSYYGVSKVTDLGFGSCSNLLKKALVQKKNLARINTPSVVYEAALLRHDPGTKDSDSVSTDGLNGSVLGYKSKEEALAAIRSTPLLEDVSQWTQWDEVFAGDLSKLGDLKSFLENEGILMSAGKSPLESTSPLVVMETSPGVLLRVTTNTSTEFFKECACRGDAVGTAGHLVSMVMVNGGVGNTPVALLSNHVHSSLASMASEDTDGCDHRSAFVLECLVRMPHRLARAIGTKVFLEPLKKLVGSTEAPSLLLSSCSNQSQRSRLHHLGFALGISQWIEDFQSRLSYKKQEDDNKDVQHFGLYKDKEHKRPIAVVKPVSSSNETIPRQSEVTALSGKVEDDDEAVTSDTEDKLPTQSTSFATSTEQQEECRAVIEQIRREDFGIGLELGEEESKLVQRQREREGRGLHRLSTELYTRDTHFVLELVQNADDNSYPEECTGAGFPSLVFVLERDKIVVLNNEVGFVEKNIRALCDVGRSTKGAHRYGYIGQKGIGFKSVFRISDCPEVHSNGFHIRFDAKSGPIGYILPQWIGECPDEEICDDEDDGLEDMAESDVCDVDGTDHIPEEFNSGWSTRIVLPLKEEHQGIKKSSLSARFRDVHPSLLLFLHRLRGIFIHDQVNSSYREMVRKDLGDNIMEVSHPKGTDRWLVIKKQLDASNMKEDVEMTELALAFPLFSDSDNGTSLGKRHQTLPQQNVFAYLPLRSYGFRFIIQGDFEVPSSREDVDSDKSWNQWLREEIPQLFIDALSVFMVGGNNFFHRQFCSQL</sequence>
<dbReference type="Gene3D" id="3.30.565.10">
    <property type="entry name" value="Histidine kinase-like ATPase, C-terminal domain"/>
    <property type="match status" value="1"/>
</dbReference>
<dbReference type="Proteomes" id="UP001163046">
    <property type="component" value="Unassembled WGS sequence"/>
</dbReference>
<dbReference type="OrthoDB" id="1262810at2759"/>
<comment type="caution">
    <text evidence="3">The sequence shown here is derived from an EMBL/GenBank/DDBJ whole genome shotgun (WGS) entry which is preliminary data.</text>
</comment>
<feature type="region of interest" description="Disordered" evidence="1">
    <location>
        <begin position="1"/>
        <end position="21"/>
    </location>
</feature>
<organism evidence="3 4">
    <name type="scientific">Desmophyllum pertusum</name>
    <dbReference type="NCBI Taxonomy" id="174260"/>
    <lineage>
        <taxon>Eukaryota</taxon>
        <taxon>Metazoa</taxon>
        <taxon>Cnidaria</taxon>
        <taxon>Anthozoa</taxon>
        <taxon>Hexacorallia</taxon>
        <taxon>Scleractinia</taxon>
        <taxon>Caryophylliina</taxon>
        <taxon>Caryophylliidae</taxon>
        <taxon>Desmophyllum</taxon>
    </lineage>
</organism>
<protein>
    <recommendedName>
        <fullName evidence="2">Sacsin/Nov domain-containing protein</fullName>
    </recommendedName>
</protein>
<dbReference type="PANTHER" id="PTHR32387">
    <property type="entry name" value="WU:FJ29H11"/>
    <property type="match status" value="1"/>
</dbReference>
<dbReference type="Pfam" id="PF25794">
    <property type="entry name" value="SACS"/>
    <property type="match status" value="1"/>
</dbReference>
<feature type="compositionally biased region" description="Polar residues" evidence="1">
    <location>
        <begin position="945"/>
        <end position="956"/>
    </location>
</feature>
<dbReference type="InterPro" id="IPR052957">
    <property type="entry name" value="Auxin_embryo_med"/>
</dbReference>
<proteinExistence type="predicted"/>
<accession>A0A9X0D2N0</accession>
<feature type="compositionally biased region" description="Polar residues" evidence="1">
    <location>
        <begin position="1"/>
        <end position="15"/>
    </location>
</feature>
<evidence type="ECO:0000313" key="4">
    <source>
        <dbReference type="Proteomes" id="UP001163046"/>
    </source>
</evidence>
<name>A0A9X0D2N0_9CNID</name>
<evidence type="ECO:0000259" key="2">
    <source>
        <dbReference type="Pfam" id="PF25794"/>
    </source>
</evidence>
<dbReference type="SUPFAM" id="SSF55874">
    <property type="entry name" value="ATPase domain of HSP90 chaperone/DNA topoisomerase II/histidine kinase"/>
    <property type="match status" value="1"/>
</dbReference>
<dbReference type="InterPro" id="IPR036890">
    <property type="entry name" value="HATPase_C_sf"/>
</dbReference>
<gene>
    <name evidence="3" type="ORF">OS493_027652</name>
</gene>
<dbReference type="InterPro" id="IPR058210">
    <property type="entry name" value="SACS/Nov_dom"/>
</dbReference>
<evidence type="ECO:0000313" key="3">
    <source>
        <dbReference type="EMBL" id="KAJ7383488.1"/>
    </source>
</evidence>
<keyword evidence="4" id="KW-1185">Reference proteome</keyword>
<feature type="compositionally biased region" description="Polar residues" evidence="1">
    <location>
        <begin position="909"/>
        <end position="923"/>
    </location>
</feature>
<dbReference type="PANTHER" id="PTHR32387:SF0">
    <property type="entry name" value="PROTEIN NO VEIN"/>
    <property type="match status" value="1"/>
</dbReference>
<feature type="domain" description="Sacsin/Nov" evidence="2">
    <location>
        <begin position="1047"/>
        <end position="1185"/>
    </location>
</feature>